<accession>A0A367J0B8</accession>
<evidence type="ECO:0000259" key="2">
    <source>
        <dbReference type="PROSITE" id="PS51397"/>
    </source>
</evidence>
<dbReference type="GO" id="GO:0006281">
    <property type="term" value="P:DNA repair"/>
    <property type="evidence" value="ECO:0007669"/>
    <property type="project" value="TreeGrafter"/>
</dbReference>
<dbReference type="OrthoDB" id="261960at2759"/>
<name>A0A367J0B8_RHIST</name>
<dbReference type="InterPro" id="IPR013536">
    <property type="entry name" value="WLM_dom"/>
</dbReference>
<keyword evidence="4" id="KW-1185">Reference proteome</keyword>
<feature type="domain" description="WLM" evidence="2">
    <location>
        <begin position="1"/>
        <end position="196"/>
    </location>
</feature>
<proteinExistence type="predicted"/>
<dbReference type="InterPro" id="IPR053000">
    <property type="entry name" value="WSS1-like_metalloprotease"/>
</dbReference>
<dbReference type="GO" id="GO:0005634">
    <property type="term" value="C:nucleus"/>
    <property type="evidence" value="ECO:0007669"/>
    <property type="project" value="TreeGrafter"/>
</dbReference>
<dbReference type="PANTHER" id="PTHR46622:SF1">
    <property type="entry name" value="DNA-DEPENDENT METALLOPROTEASE WSS1"/>
    <property type="match status" value="1"/>
</dbReference>
<dbReference type="PANTHER" id="PTHR46622">
    <property type="entry name" value="DNA-DEPENDENT METALLOPROTEASE WSS1"/>
    <property type="match status" value="1"/>
</dbReference>
<comment type="caution">
    <text evidence="3">The sequence shown here is derived from an EMBL/GenBank/DDBJ whole genome shotgun (WGS) entry which is preliminary data.</text>
</comment>
<evidence type="ECO:0000313" key="3">
    <source>
        <dbReference type="EMBL" id="RCH83377.1"/>
    </source>
</evidence>
<dbReference type="EMBL" id="PJQM01004766">
    <property type="protein sequence ID" value="RCH83377.1"/>
    <property type="molecule type" value="Genomic_DNA"/>
</dbReference>
<evidence type="ECO:0000256" key="1">
    <source>
        <dbReference type="SAM" id="MobiDB-lite"/>
    </source>
</evidence>
<dbReference type="STRING" id="4846.A0A367J0B8"/>
<feature type="compositionally biased region" description="Basic and acidic residues" evidence="1">
    <location>
        <begin position="221"/>
        <end position="244"/>
    </location>
</feature>
<protein>
    <recommendedName>
        <fullName evidence="2">WLM domain-containing protein</fullName>
    </recommendedName>
</protein>
<gene>
    <name evidence="3" type="ORF">CU098_007744</name>
</gene>
<sequence length="281" mass="31279">MTLHDPVKDYKVLKKKQNSEKALEILKKVSSQVKPILEKRAWTVKNLCEFFPTNPNLLGVNVNRGWKINLRLRPHYDDTQFLEYEDILGTMLHEMAHIKRGPHDEQFYKLLDELKAETEVLMASGYTGEGFQSKGNQLGGSSNPASSRLAAAEAAKKREKLAKIMLPSGGVRLGGTGQKQSTPAQMAAKAAQKRLEDKVWCGGGQTIVIEDSDQEPILIQDSDHEEGKSLKRKRPTVEDPDNNKKVKRTTQGDGDAWKCSTCTFENKPLVLSIGSAHSVLL</sequence>
<dbReference type="Proteomes" id="UP000253551">
    <property type="component" value="Unassembled WGS sequence"/>
</dbReference>
<reference evidence="3 4" key="1">
    <citation type="journal article" date="2018" name="G3 (Bethesda)">
        <title>Phylogenetic and Phylogenomic Definition of Rhizopus Species.</title>
        <authorList>
            <person name="Gryganskyi A.P."/>
            <person name="Golan J."/>
            <person name="Dolatabadi S."/>
            <person name="Mondo S."/>
            <person name="Robb S."/>
            <person name="Idnurm A."/>
            <person name="Muszewska A."/>
            <person name="Steczkiewicz K."/>
            <person name="Masonjones S."/>
            <person name="Liao H.L."/>
            <person name="Gajdeczka M.T."/>
            <person name="Anike F."/>
            <person name="Vuek A."/>
            <person name="Anishchenko I.M."/>
            <person name="Voigt K."/>
            <person name="de Hoog G.S."/>
            <person name="Smith M.E."/>
            <person name="Heitman J."/>
            <person name="Vilgalys R."/>
            <person name="Stajich J.E."/>
        </authorList>
    </citation>
    <scope>NUCLEOTIDE SEQUENCE [LARGE SCALE GENOMIC DNA]</scope>
    <source>
        <strain evidence="3 4">LSU 92-RS-03</strain>
    </source>
</reference>
<dbReference type="AlphaFoldDB" id="A0A367J0B8"/>
<evidence type="ECO:0000313" key="4">
    <source>
        <dbReference type="Proteomes" id="UP000253551"/>
    </source>
</evidence>
<dbReference type="PROSITE" id="PS51397">
    <property type="entry name" value="WLM"/>
    <property type="match status" value="1"/>
</dbReference>
<dbReference type="GO" id="GO:0008237">
    <property type="term" value="F:metallopeptidase activity"/>
    <property type="evidence" value="ECO:0007669"/>
    <property type="project" value="TreeGrafter"/>
</dbReference>
<dbReference type="Pfam" id="PF08325">
    <property type="entry name" value="WLM"/>
    <property type="match status" value="1"/>
</dbReference>
<organism evidence="3 4">
    <name type="scientific">Rhizopus stolonifer</name>
    <name type="common">Rhizopus nigricans</name>
    <dbReference type="NCBI Taxonomy" id="4846"/>
    <lineage>
        <taxon>Eukaryota</taxon>
        <taxon>Fungi</taxon>
        <taxon>Fungi incertae sedis</taxon>
        <taxon>Mucoromycota</taxon>
        <taxon>Mucoromycotina</taxon>
        <taxon>Mucoromycetes</taxon>
        <taxon>Mucorales</taxon>
        <taxon>Mucorineae</taxon>
        <taxon>Rhizopodaceae</taxon>
        <taxon>Rhizopus</taxon>
    </lineage>
</organism>
<feature type="region of interest" description="Disordered" evidence="1">
    <location>
        <begin position="212"/>
        <end position="253"/>
    </location>
</feature>